<evidence type="ECO:0000313" key="3">
    <source>
        <dbReference type="Proteomes" id="UP000272015"/>
    </source>
</evidence>
<organism evidence="2 3">
    <name type="scientific">Cryobacterium melibiosiphilum</name>
    <dbReference type="NCBI Taxonomy" id="995039"/>
    <lineage>
        <taxon>Bacteria</taxon>
        <taxon>Bacillati</taxon>
        <taxon>Actinomycetota</taxon>
        <taxon>Actinomycetes</taxon>
        <taxon>Micrococcales</taxon>
        <taxon>Microbacteriaceae</taxon>
        <taxon>Cryobacterium</taxon>
    </lineage>
</organism>
<gene>
    <name evidence="2" type="ORF">D6T64_06405</name>
</gene>
<comment type="caution">
    <text evidence="2">The sequence shown here is derived from an EMBL/GenBank/DDBJ whole genome shotgun (WGS) entry which is preliminary data.</text>
</comment>
<dbReference type="AlphaFoldDB" id="A0A3A5MP32"/>
<keyword evidence="1" id="KW-0812">Transmembrane</keyword>
<keyword evidence="3" id="KW-1185">Reference proteome</keyword>
<evidence type="ECO:0000313" key="2">
    <source>
        <dbReference type="EMBL" id="RJT89589.1"/>
    </source>
</evidence>
<feature type="transmembrane region" description="Helical" evidence="1">
    <location>
        <begin position="178"/>
        <end position="197"/>
    </location>
</feature>
<accession>A0A3A5MP32</accession>
<protein>
    <recommendedName>
        <fullName evidence="4">Polysaccharide chain length determinant N-terminal domain-containing protein</fullName>
    </recommendedName>
</protein>
<proteinExistence type="predicted"/>
<sequence length="207" mass="22005">MLRSWLRRWYIAAGFAVLTLGAVVLATQAEGVYSTRVNLVFLAPTDLTGNSLSDTSDSLINFAALVEREYNGNVNTARFSNSTATLYGAGVREGHAVTLLNSGGQWKDSFRNPVLSVEVVGGSDKDVRQELEQVISDINALAESKQVQASVSAVNQITTLTSPQAPVMEYADGSRTRAVGAIVLLGLGIGGVATSLFDRVVSRPSRV</sequence>
<reference evidence="2 3" key="1">
    <citation type="submission" date="2018-09" db="EMBL/GenBank/DDBJ databases">
        <title>Novel species of Cryobacterium.</title>
        <authorList>
            <person name="Liu Q."/>
            <person name="Xin Y.-H."/>
        </authorList>
    </citation>
    <scope>NUCLEOTIDE SEQUENCE [LARGE SCALE GENOMIC DNA]</scope>
    <source>
        <strain evidence="2 3">Hh39</strain>
    </source>
</reference>
<keyword evidence="1" id="KW-1133">Transmembrane helix</keyword>
<name>A0A3A5MP32_9MICO</name>
<evidence type="ECO:0000256" key="1">
    <source>
        <dbReference type="SAM" id="Phobius"/>
    </source>
</evidence>
<dbReference type="EMBL" id="QZVS01000071">
    <property type="protein sequence ID" value="RJT89589.1"/>
    <property type="molecule type" value="Genomic_DNA"/>
</dbReference>
<keyword evidence="1" id="KW-0472">Membrane</keyword>
<dbReference type="Proteomes" id="UP000272015">
    <property type="component" value="Unassembled WGS sequence"/>
</dbReference>
<evidence type="ECO:0008006" key="4">
    <source>
        <dbReference type="Google" id="ProtNLM"/>
    </source>
</evidence>